<dbReference type="PANTHER" id="PTHR47861">
    <property type="entry name" value="FKBP-TYPE PEPTIDYL-PROLYL CIS-TRANS ISOMERASE SLYD"/>
    <property type="match status" value="1"/>
</dbReference>
<dbReference type="GO" id="GO:0042026">
    <property type="term" value="P:protein refolding"/>
    <property type="evidence" value="ECO:0007669"/>
    <property type="project" value="UniProtKB-ARBA"/>
</dbReference>
<feature type="domain" description="PPIase FKBP-type" evidence="11">
    <location>
        <begin position="4"/>
        <end position="79"/>
    </location>
</feature>
<keyword evidence="4" id="KW-0963">Cytoplasm</keyword>
<reference evidence="12 13" key="1">
    <citation type="submission" date="2016-06" db="EMBL/GenBank/DDBJ databases">
        <authorList>
            <person name="Kjaerup R.B."/>
            <person name="Dalgaard T.S."/>
            <person name="Juul-Madsen H.R."/>
        </authorList>
    </citation>
    <scope>NUCLEOTIDE SEQUENCE [LARGE SCALE GENOMIC DNA]</scope>
    <source>
        <strain evidence="12 13">CECT 5080</strain>
    </source>
</reference>
<evidence type="ECO:0000256" key="9">
    <source>
        <dbReference type="PROSITE-ProRule" id="PRU00277"/>
    </source>
</evidence>
<evidence type="ECO:0000256" key="2">
    <source>
        <dbReference type="ARBA" id="ARBA00004496"/>
    </source>
</evidence>
<gene>
    <name evidence="12" type="primary">slyD_2</name>
    <name evidence="12" type="ORF">MAQ5080_02202</name>
</gene>
<evidence type="ECO:0000313" key="12">
    <source>
        <dbReference type="EMBL" id="SBS32243.1"/>
    </source>
</evidence>
<keyword evidence="5 9" id="KW-0697">Rotamase</keyword>
<dbReference type="Gene3D" id="3.10.50.40">
    <property type="match status" value="1"/>
</dbReference>
<dbReference type="OrthoDB" id="9808891at2"/>
<dbReference type="AlphaFoldDB" id="A0A1A8TIG7"/>
<evidence type="ECO:0000256" key="1">
    <source>
        <dbReference type="ARBA" id="ARBA00000971"/>
    </source>
</evidence>
<dbReference type="EMBL" id="FLOC01000012">
    <property type="protein sequence ID" value="SBS32243.1"/>
    <property type="molecule type" value="Genomic_DNA"/>
</dbReference>
<sequence>MSIADNTVVQFHYTLREGDTLIETSAGNDPLAYLHGHGNIIPGLEKAMVGKAAGDEFEVTVPCSEGYGERQEDKTQQIPVKHLHGSKKWKPGMVANVRTDQGVRQVTIVKAGLKHATVDLNHPLAGKELTFSVQIVDTRDATEEEIAHGHAHGVGGHHH</sequence>
<evidence type="ECO:0000256" key="10">
    <source>
        <dbReference type="RuleBase" id="RU003915"/>
    </source>
</evidence>
<evidence type="ECO:0000256" key="6">
    <source>
        <dbReference type="ARBA" id="ARBA00023186"/>
    </source>
</evidence>
<dbReference type="Proteomes" id="UP000092627">
    <property type="component" value="Unassembled WGS sequence"/>
</dbReference>
<dbReference type="PANTHER" id="PTHR47861:SF3">
    <property type="entry name" value="FKBP-TYPE PEPTIDYL-PROLYL CIS-TRANS ISOMERASE SLYD"/>
    <property type="match status" value="1"/>
</dbReference>
<keyword evidence="13" id="KW-1185">Reference proteome</keyword>
<dbReference type="Pfam" id="PF00254">
    <property type="entry name" value="FKBP_C"/>
    <property type="match status" value="1"/>
</dbReference>
<evidence type="ECO:0000256" key="7">
    <source>
        <dbReference type="ARBA" id="ARBA00023235"/>
    </source>
</evidence>
<dbReference type="InterPro" id="IPR046357">
    <property type="entry name" value="PPIase_dom_sf"/>
</dbReference>
<evidence type="ECO:0000256" key="8">
    <source>
        <dbReference type="ARBA" id="ARBA00037071"/>
    </source>
</evidence>
<comment type="function">
    <text evidence="8">Also involved in hydrogenase metallocenter assembly, probably by participating in the nickel insertion step. This function in hydrogenase biosynthesis requires chaperone activity and the presence of the metal-binding domain, but not PPIase activity.</text>
</comment>
<proteinExistence type="inferred from homology"/>
<dbReference type="GO" id="GO:0005737">
    <property type="term" value="C:cytoplasm"/>
    <property type="evidence" value="ECO:0007669"/>
    <property type="project" value="UniProtKB-SubCell"/>
</dbReference>
<keyword evidence="6" id="KW-0143">Chaperone</keyword>
<evidence type="ECO:0000256" key="4">
    <source>
        <dbReference type="ARBA" id="ARBA00022490"/>
    </source>
</evidence>
<evidence type="ECO:0000256" key="3">
    <source>
        <dbReference type="ARBA" id="ARBA00006577"/>
    </source>
</evidence>
<organism evidence="12 13">
    <name type="scientific">Marinomonas aquimarina</name>
    <dbReference type="NCBI Taxonomy" id="295068"/>
    <lineage>
        <taxon>Bacteria</taxon>
        <taxon>Pseudomonadati</taxon>
        <taxon>Pseudomonadota</taxon>
        <taxon>Gammaproteobacteria</taxon>
        <taxon>Oceanospirillales</taxon>
        <taxon>Oceanospirillaceae</taxon>
        <taxon>Marinomonas</taxon>
    </lineage>
</organism>
<evidence type="ECO:0000259" key="11">
    <source>
        <dbReference type="PROSITE" id="PS50059"/>
    </source>
</evidence>
<dbReference type="GO" id="GO:0003755">
    <property type="term" value="F:peptidyl-prolyl cis-trans isomerase activity"/>
    <property type="evidence" value="ECO:0007669"/>
    <property type="project" value="UniProtKB-UniRule"/>
</dbReference>
<evidence type="ECO:0000256" key="5">
    <source>
        <dbReference type="ARBA" id="ARBA00023110"/>
    </source>
</evidence>
<protein>
    <recommendedName>
        <fullName evidence="10">Peptidyl-prolyl cis-trans isomerase</fullName>
        <ecNumber evidence="10">5.2.1.8</ecNumber>
    </recommendedName>
</protein>
<comment type="subcellular location">
    <subcellularLocation>
        <location evidence="2">Cytoplasm</location>
    </subcellularLocation>
</comment>
<accession>A0A1A8TIG7</accession>
<dbReference type="RefSeq" id="WP_067210075.1">
    <property type="nucleotide sequence ID" value="NZ_FLOC01000012.1"/>
</dbReference>
<dbReference type="SUPFAM" id="SSF54534">
    <property type="entry name" value="FKBP-like"/>
    <property type="match status" value="1"/>
</dbReference>
<evidence type="ECO:0000313" key="13">
    <source>
        <dbReference type="Proteomes" id="UP000092627"/>
    </source>
</evidence>
<comment type="catalytic activity">
    <reaction evidence="1 9 10">
        <text>[protein]-peptidylproline (omega=180) = [protein]-peptidylproline (omega=0)</text>
        <dbReference type="Rhea" id="RHEA:16237"/>
        <dbReference type="Rhea" id="RHEA-COMP:10747"/>
        <dbReference type="Rhea" id="RHEA-COMP:10748"/>
        <dbReference type="ChEBI" id="CHEBI:83833"/>
        <dbReference type="ChEBI" id="CHEBI:83834"/>
        <dbReference type="EC" id="5.2.1.8"/>
    </reaction>
</comment>
<comment type="similarity">
    <text evidence="3 10">Belongs to the FKBP-type PPIase family.</text>
</comment>
<dbReference type="STRING" id="295068.MAQ5080_02202"/>
<name>A0A1A8TIG7_9GAMM</name>
<dbReference type="PROSITE" id="PS50059">
    <property type="entry name" value="FKBP_PPIASE"/>
    <property type="match status" value="1"/>
</dbReference>
<keyword evidence="7 9" id="KW-0413">Isomerase</keyword>
<dbReference type="InterPro" id="IPR001179">
    <property type="entry name" value="PPIase_FKBP_dom"/>
</dbReference>
<dbReference type="EC" id="5.2.1.8" evidence="10"/>